<protein>
    <submittedName>
        <fullName evidence="1">VOC family protein</fullName>
    </submittedName>
</protein>
<dbReference type="EMBL" id="JBEYBF010000031">
    <property type="protein sequence ID" value="MEU1956046.1"/>
    <property type="molecule type" value="Genomic_DNA"/>
</dbReference>
<name>A0ABV2WYS6_9NOCA</name>
<proteinExistence type="predicted"/>
<comment type="caution">
    <text evidence="1">The sequence shown here is derived from an EMBL/GenBank/DDBJ whole genome shotgun (WGS) entry which is preliminary data.</text>
</comment>
<dbReference type="SUPFAM" id="SSF54593">
    <property type="entry name" value="Glyoxalase/Bleomycin resistance protein/Dihydroxybiphenyl dioxygenase"/>
    <property type="match status" value="1"/>
</dbReference>
<dbReference type="Proteomes" id="UP001550628">
    <property type="component" value="Unassembled WGS sequence"/>
</dbReference>
<reference evidence="1 2" key="1">
    <citation type="submission" date="2024-06" db="EMBL/GenBank/DDBJ databases">
        <title>The Natural Products Discovery Center: Release of the First 8490 Sequenced Strains for Exploring Actinobacteria Biosynthetic Diversity.</title>
        <authorList>
            <person name="Kalkreuter E."/>
            <person name="Kautsar S.A."/>
            <person name="Yang D."/>
            <person name="Bader C.D."/>
            <person name="Teijaro C.N."/>
            <person name="Fluegel L."/>
            <person name="Davis C.M."/>
            <person name="Simpson J.R."/>
            <person name="Lauterbach L."/>
            <person name="Steele A.D."/>
            <person name="Gui C."/>
            <person name="Meng S."/>
            <person name="Li G."/>
            <person name="Viehrig K."/>
            <person name="Ye F."/>
            <person name="Su P."/>
            <person name="Kiefer A.F."/>
            <person name="Nichols A."/>
            <person name="Cepeda A.J."/>
            <person name="Yan W."/>
            <person name="Fan B."/>
            <person name="Jiang Y."/>
            <person name="Adhikari A."/>
            <person name="Zheng C.-J."/>
            <person name="Schuster L."/>
            <person name="Cowan T.M."/>
            <person name="Smanski M.J."/>
            <person name="Chevrette M.G."/>
            <person name="De Carvalho L.P.S."/>
            <person name="Shen B."/>
        </authorList>
    </citation>
    <scope>NUCLEOTIDE SEQUENCE [LARGE SCALE GENOMIC DNA]</scope>
    <source>
        <strain evidence="1 2">NPDC019708</strain>
    </source>
</reference>
<dbReference type="Gene3D" id="3.10.180.10">
    <property type="entry name" value="2,3-Dihydroxybiphenyl 1,2-Dioxygenase, domain 1"/>
    <property type="match status" value="1"/>
</dbReference>
<dbReference type="InterPro" id="IPR029068">
    <property type="entry name" value="Glyas_Bleomycin-R_OHBP_Dase"/>
</dbReference>
<keyword evidence="2" id="KW-1185">Reference proteome</keyword>
<organism evidence="1 2">
    <name type="scientific">Nocardia rhamnosiphila</name>
    <dbReference type="NCBI Taxonomy" id="426716"/>
    <lineage>
        <taxon>Bacteria</taxon>
        <taxon>Bacillati</taxon>
        <taxon>Actinomycetota</taxon>
        <taxon>Actinomycetes</taxon>
        <taxon>Mycobacteriales</taxon>
        <taxon>Nocardiaceae</taxon>
        <taxon>Nocardia</taxon>
    </lineage>
</organism>
<evidence type="ECO:0000313" key="1">
    <source>
        <dbReference type="EMBL" id="MEU1956046.1"/>
    </source>
</evidence>
<evidence type="ECO:0000313" key="2">
    <source>
        <dbReference type="Proteomes" id="UP001550628"/>
    </source>
</evidence>
<dbReference type="Pfam" id="PF13669">
    <property type="entry name" value="Glyoxalase_4"/>
    <property type="match status" value="1"/>
</dbReference>
<accession>A0ABV2WYS6</accession>
<dbReference type="RefSeq" id="WP_356959331.1">
    <property type="nucleotide sequence ID" value="NZ_JBEYBD010000028.1"/>
</dbReference>
<gene>
    <name evidence="1" type="ORF">ABZ510_29860</name>
</gene>
<sequence>MSTMSDFLATGIRQLAFVVPDVEAAARDHSALTGSGPFFVMPRYRMAIHEHRGVPTELDVSSSYGWWGDIMVEFVQMHNEEPSAFRDAFPDGGRGMHHTAVWVKDLAGAVAAFEEAGYPITMYAERTPGLGYAMMDTRSALGFMLELYEESIVGPFYKMVRDASIDWDGSDPVRVREFNAFLAGSDE</sequence>